<sequence length="81" mass="9496">MLNVTVSKQDAHYVVAYITENFERKVVHTAESFIDSIYNLGRKWHLNEVHFELPKELVSSVTSFLRVEYPGELYEHRITVA</sequence>
<gene>
    <name evidence="1" type="ORF">QI30_03255</name>
</gene>
<reference evidence="1 2" key="1">
    <citation type="submission" date="2014-11" db="EMBL/GenBank/DDBJ databases">
        <title>Genome sequence and analysis of novel Kurthia sp.</title>
        <authorList>
            <person name="Lawson J.N."/>
            <person name="Gonzalez J.E."/>
            <person name="Rinauldi L."/>
            <person name="Xuan Z."/>
            <person name="Firman A."/>
            <person name="Shaddox L."/>
            <person name="Trudeau A."/>
            <person name="Shah S."/>
            <person name="Reiman D."/>
        </authorList>
    </citation>
    <scope>NUCLEOTIDE SEQUENCE [LARGE SCALE GENOMIC DNA]</scope>
    <source>
        <strain evidence="1 2">3B1D</strain>
    </source>
</reference>
<dbReference type="AlphaFoldDB" id="A0A433RXD8"/>
<dbReference type="Proteomes" id="UP000288623">
    <property type="component" value="Unassembled WGS sequence"/>
</dbReference>
<comment type="caution">
    <text evidence="1">The sequence shown here is derived from an EMBL/GenBank/DDBJ whole genome shotgun (WGS) entry which is preliminary data.</text>
</comment>
<dbReference type="RefSeq" id="WP_126989523.1">
    <property type="nucleotide sequence ID" value="NZ_JTFC01000009.1"/>
</dbReference>
<dbReference type="EMBL" id="JTFC01000009">
    <property type="protein sequence ID" value="RUS57945.1"/>
    <property type="molecule type" value="Genomic_DNA"/>
</dbReference>
<name>A0A433RXD8_9BACL</name>
<keyword evidence="2" id="KW-1185">Reference proteome</keyword>
<proteinExistence type="predicted"/>
<evidence type="ECO:0000313" key="2">
    <source>
        <dbReference type="Proteomes" id="UP000288623"/>
    </source>
</evidence>
<evidence type="ECO:0000313" key="1">
    <source>
        <dbReference type="EMBL" id="RUS57945.1"/>
    </source>
</evidence>
<accession>A0A433RXD8</accession>
<dbReference type="OrthoDB" id="2454504at2"/>
<protein>
    <submittedName>
        <fullName evidence="1">Uncharacterized protein</fullName>
    </submittedName>
</protein>
<organism evidence="1 2">
    <name type="scientific">Candidatus Kurthia intestinigallinarum</name>
    <dbReference type="NCBI Taxonomy" id="1562256"/>
    <lineage>
        <taxon>Bacteria</taxon>
        <taxon>Bacillati</taxon>
        <taxon>Bacillota</taxon>
        <taxon>Bacilli</taxon>
        <taxon>Bacillales</taxon>
        <taxon>Caryophanaceae</taxon>
        <taxon>Kurthia</taxon>
    </lineage>
</organism>